<organism evidence="2 3">
    <name type="scientific">Flavihumibacter petaseus NBRC 106054</name>
    <dbReference type="NCBI Taxonomy" id="1220578"/>
    <lineage>
        <taxon>Bacteria</taxon>
        <taxon>Pseudomonadati</taxon>
        <taxon>Bacteroidota</taxon>
        <taxon>Chitinophagia</taxon>
        <taxon>Chitinophagales</taxon>
        <taxon>Chitinophagaceae</taxon>
        <taxon>Flavihumibacter</taxon>
    </lineage>
</organism>
<dbReference type="EMBL" id="BBWV01000003">
    <property type="protein sequence ID" value="GAO44734.1"/>
    <property type="molecule type" value="Genomic_DNA"/>
</dbReference>
<proteinExistence type="predicted"/>
<keyword evidence="3" id="KW-1185">Reference proteome</keyword>
<evidence type="ECO:0000313" key="2">
    <source>
        <dbReference type="EMBL" id="GAO44734.1"/>
    </source>
</evidence>
<evidence type="ECO:0000313" key="3">
    <source>
        <dbReference type="Proteomes" id="UP000033121"/>
    </source>
</evidence>
<dbReference type="AlphaFoldDB" id="A0A0E9N4H6"/>
<dbReference type="RefSeq" id="WP_046370602.1">
    <property type="nucleotide sequence ID" value="NZ_BBWV01000003.1"/>
</dbReference>
<evidence type="ECO:0000256" key="1">
    <source>
        <dbReference type="SAM" id="Phobius"/>
    </source>
</evidence>
<protein>
    <submittedName>
        <fullName evidence="2">Uncharacterized protein</fullName>
    </submittedName>
</protein>
<keyword evidence="1" id="KW-0812">Transmembrane</keyword>
<keyword evidence="1" id="KW-0472">Membrane</keyword>
<dbReference type="Proteomes" id="UP000033121">
    <property type="component" value="Unassembled WGS sequence"/>
</dbReference>
<keyword evidence="1" id="KW-1133">Transmembrane helix</keyword>
<sequence>MQAPKRELELDYSLSEIKQKIDAIIEASVGSYLLRDKNEVFHTYRIAAVNGMLSGIMSITLKNSGENKTLFVTEIAPAAGAKVESATLGRLQDEFLNILGKALSGEEITRDLVKKNKAGCMGIVVTLILGAILLLMALNASKEVF</sequence>
<accession>A0A0E9N4H6</accession>
<comment type="caution">
    <text evidence="2">The sequence shown here is derived from an EMBL/GenBank/DDBJ whole genome shotgun (WGS) entry which is preliminary data.</text>
</comment>
<reference evidence="2 3" key="1">
    <citation type="submission" date="2015-04" db="EMBL/GenBank/DDBJ databases">
        <title>Whole genome shotgun sequence of Flavihumibacter petaseus NBRC 106054.</title>
        <authorList>
            <person name="Miyazawa S."/>
            <person name="Hosoyama A."/>
            <person name="Hashimoto M."/>
            <person name="Noguchi M."/>
            <person name="Tsuchikane K."/>
            <person name="Ohji S."/>
            <person name="Yamazoe A."/>
            <person name="Ichikawa N."/>
            <person name="Kimura A."/>
            <person name="Fujita N."/>
        </authorList>
    </citation>
    <scope>NUCLEOTIDE SEQUENCE [LARGE SCALE GENOMIC DNA]</scope>
    <source>
        <strain evidence="2 3">NBRC 106054</strain>
    </source>
</reference>
<feature type="transmembrane region" description="Helical" evidence="1">
    <location>
        <begin position="118"/>
        <end position="138"/>
    </location>
</feature>
<gene>
    <name evidence="2" type="ORF">FPE01S_03_07730</name>
</gene>
<name>A0A0E9N4H6_9BACT</name>